<dbReference type="EMBL" id="CP068570">
    <property type="protein sequence ID" value="QQZ51934.1"/>
    <property type="molecule type" value="Genomic_DNA"/>
</dbReference>
<organism evidence="7">
    <name type="scientific">Phenylobacterium glaciei</name>
    <dbReference type="NCBI Taxonomy" id="2803784"/>
    <lineage>
        <taxon>Bacteria</taxon>
        <taxon>Pseudomonadati</taxon>
        <taxon>Pseudomonadota</taxon>
        <taxon>Alphaproteobacteria</taxon>
        <taxon>Caulobacterales</taxon>
        <taxon>Caulobacteraceae</taxon>
        <taxon>Phenylobacterium</taxon>
    </lineage>
</organism>
<comment type="caution">
    <text evidence="6">Lacks conserved residue(s) required for the propagation of feature annotation.</text>
</comment>
<evidence type="ECO:0000256" key="3">
    <source>
        <dbReference type="ARBA" id="ARBA00022692"/>
    </source>
</evidence>
<dbReference type="InterPro" id="IPR045214">
    <property type="entry name" value="Surf1/Surf4"/>
</dbReference>
<comment type="subcellular location">
    <subcellularLocation>
        <location evidence="6">Cell membrane</location>
        <topology evidence="6">Multi-pass membrane protein</topology>
    </subcellularLocation>
    <subcellularLocation>
        <location evidence="1">Membrane</location>
    </subcellularLocation>
</comment>
<dbReference type="CDD" id="cd06662">
    <property type="entry name" value="SURF1"/>
    <property type="match status" value="1"/>
</dbReference>
<feature type="transmembrane region" description="Helical" evidence="6">
    <location>
        <begin position="178"/>
        <end position="198"/>
    </location>
</feature>
<reference evidence="7" key="1">
    <citation type="submission" date="2021-01" db="EMBL/GenBank/DDBJ databases">
        <title>Genome sequence of Phenylobacterium sp. 20VBR1 isolated from a valley glaceir, Ny-Alesund, Svalbard.</title>
        <authorList>
            <person name="Thomas F.A."/>
            <person name="Krishnan K.P."/>
            <person name="Sinha R.K."/>
        </authorList>
    </citation>
    <scope>NUCLEOTIDE SEQUENCE</scope>
    <source>
        <strain evidence="7">20VBR1</strain>
    </source>
</reference>
<evidence type="ECO:0000313" key="7">
    <source>
        <dbReference type="EMBL" id="QQZ51934.1"/>
    </source>
</evidence>
<keyword evidence="3 6" id="KW-0812">Transmembrane</keyword>
<gene>
    <name evidence="7" type="ORF">JKL49_07885</name>
</gene>
<keyword evidence="4 6" id="KW-1133">Transmembrane helix</keyword>
<keyword evidence="6" id="KW-1003">Cell membrane</keyword>
<dbReference type="InterPro" id="IPR002994">
    <property type="entry name" value="Surf1/Shy1"/>
</dbReference>
<evidence type="ECO:0000256" key="6">
    <source>
        <dbReference type="RuleBase" id="RU363076"/>
    </source>
</evidence>
<dbReference type="AlphaFoldDB" id="A0A974S9Y4"/>
<evidence type="ECO:0000256" key="5">
    <source>
        <dbReference type="ARBA" id="ARBA00023136"/>
    </source>
</evidence>
<dbReference type="PANTHER" id="PTHR23427:SF2">
    <property type="entry name" value="SURFEIT LOCUS PROTEIN 1"/>
    <property type="match status" value="1"/>
</dbReference>
<sequence>MAWKTALIAQIEARIHAPASPAPGPAQWPSVTRERDQYRHVVVQGVFQHDRETMTQAVTAAGPGFWVMTPLRTDAGFTILVNRGFVPSRLRAGESRPLGLVRGEQRVTGLLRITEPRGGFLRANDPERDAWRSRDVHAIAARRGLREAAPILSTPMRHPIPAAGRGGMTVVRFPNSHLVYAITWFALALGVAVALGVAQRAQRRGDAP</sequence>
<accession>A0A974S9Y4</accession>
<proteinExistence type="inferred from homology"/>
<evidence type="ECO:0000256" key="4">
    <source>
        <dbReference type="ARBA" id="ARBA00022989"/>
    </source>
</evidence>
<dbReference type="PANTHER" id="PTHR23427">
    <property type="entry name" value="SURFEIT LOCUS PROTEIN"/>
    <property type="match status" value="1"/>
</dbReference>
<dbReference type="Pfam" id="PF02104">
    <property type="entry name" value="SURF1"/>
    <property type="match status" value="1"/>
</dbReference>
<dbReference type="GO" id="GO:0005886">
    <property type="term" value="C:plasma membrane"/>
    <property type="evidence" value="ECO:0007669"/>
    <property type="project" value="UniProtKB-SubCell"/>
</dbReference>
<protein>
    <recommendedName>
        <fullName evidence="6">SURF1-like protein</fullName>
    </recommendedName>
</protein>
<dbReference type="PROSITE" id="PS50895">
    <property type="entry name" value="SURF1"/>
    <property type="match status" value="1"/>
</dbReference>
<keyword evidence="5 6" id="KW-0472">Membrane</keyword>
<evidence type="ECO:0000256" key="2">
    <source>
        <dbReference type="ARBA" id="ARBA00007165"/>
    </source>
</evidence>
<comment type="similarity">
    <text evidence="2 6">Belongs to the SURF1 family.</text>
</comment>
<name>A0A974S9Y4_9CAUL</name>
<evidence type="ECO:0000256" key="1">
    <source>
        <dbReference type="ARBA" id="ARBA00004370"/>
    </source>
</evidence>